<sequence length="307" mass="33628">MERASGRSAILNPISTKKPSADKPFIPPPRKDSRASPAQPLHTATKAPTTSSNIPNDMGSPFRIDTFDFATSQSGIREGGRHSSGSKSGYHENTLPALPVASPDQSPPLRSDARIQDVPLEPDYSKLRSLDLDPQPVSRFSMTTFATTEAGSPPGTSRPSEEKDIPAIPSIPADIVMKATRIRARKPTPSQLSASTSKTLPRSPPEMEASSRIEGMEAKLRDLARRRGNINTIISELTQVIQPSAIAYDLATRSEVTKTVKSLNIELDDIRKEEHDLGLKLHRAYKKRDEADEYSEPSGLWIRRVTS</sequence>
<dbReference type="OrthoDB" id="4507572at2759"/>
<feature type="compositionally biased region" description="Polar residues" evidence="1">
    <location>
        <begin position="46"/>
        <end position="55"/>
    </location>
</feature>
<keyword evidence="3" id="KW-1185">Reference proteome</keyword>
<dbReference type="AlphaFoldDB" id="C4JYY2"/>
<dbReference type="HOGENOM" id="CLU_906723_0_0_1"/>
<name>C4JYY2_UNCRE</name>
<dbReference type="InParanoid" id="C4JYY2"/>
<organism evidence="2 3">
    <name type="scientific">Uncinocarpus reesii (strain UAMH 1704)</name>
    <dbReference type="NCBI Taxonomy" id="336963"/>
    <lineage>
        <taxon>Eukaryota</taxon>
        <taxon>Fungi</taxon>
        <taxon>Dikarya</taxon>
        <taxon>Ascomycota</taxon>
        <taxon>Pezizomycotina</taxon>
        <taxon>Eurotiomycetes</taxon>
        <taxon>Eurotiomycetidae</taxon>
        <taxon>Onygenales</taxon>
        <taxon>Onygenaceae</taxon>
        <taxon>Uncinocarpus</taxon>
    </lineage>
</organism>
<dbReference type="KEGG" id="ure:UREG_07383"/>
<dbReference type="Proteomes" id="UP000002058">
    <property type="component" value="Unassembled WGS sequence"/>
</dbReference>
<dbReference type="RefSeq" id="XP_002582610.1">
    <property type="nucleotide sequence ID" value="XM_002582564.1"/>
</dbReference>
<gene>
    <name evidence="2" type="ORF">UREG_07383</name>
</gene>
<dbReference type="EMBL" id="CH476619">
    <property type="protein sequence ID" value="EEP82518.1"/>
    <property type="molecule type" value="Genomic_DNA"/>
</dbReference>
<evidence type="ECO:0000256" key="1">
    <source>
        <dbReference type="SAM" id="MobiDB-lite"/>
    </source>
</evidence>
<proteinExistence type="predicted"/>
<feature type="compositionally biased region" description="Polar residues" evidence="1">
    <location>
        <begin position="138"/>
        <end position="158"/>
    </location>
</feature>
<feature type="region of interest" description="Disordered" evidence="1">
    <location>
        <begin position="183"/>
        <end position="210"/>
    </location>
</feature>
<evidence type="ECO:0000313" key="2">
    <source>
        <dbReference type="EMBL" id="EEP82518.1"/>
    </source>
</evidence>
<feature type="region of interest" description="Disordered" evidence="1">
    <location>
        <begin position="1"/>
        <end position="171"/>
    </location>
</feature>
<evidence type="ECO:0008006" key="4">
    <source>
        <dbReference type="Google" id="ProtNLM"/>
    </source>
</evidence>
<dbReference type="PANTHER" id="PTHR42023">
    <property type="entry name" value="BHLH DOMAIN-CONTAINING PROTEIN"/>
    <property type="match status" value="1"/>
</dbReference>
<dbReference type="eggNOG" id="ENOG502SU6X">
    <property type="taxonomic scope" value="Eukaryota"/>
</dbReference>
<feature type="compositionally biased region" description="Polar residues" evidence="1">
    <location>
        <begin position="188"/>
        <end position="200"/>
    </location>
</feature>
<accession>C4JYY2</accession>
<dbReference type="GeneID" id="8439984"/>
<dbReference type="PANTHER" id="PTHR42023:SF1">
    <property type="entry name" value="BHLH DOMAIN-CONTAINING PROTEIN"/>
    <property type="match status" value="1"/>
</dbReference>
<dbReference type="VEuPathDB" id="FungiDB:UREG_07383"/>
<protein>
    <recommendedName>
        <fullName evidence="4">BHLH domain-containing protein</fullName>
    </recommendedName>
</protein>
<reference evidence="3" key="1">
    <citation type="journal article" date="2009" name="Genome Res.">
        <title>Comparative genomic analyses of the human fungal pathogens Coccidioides and their relatives.</title>
        <authorList>
            <person name="Sharpton T.J."/>
            <person name="Stajich J.E."/>
            <person name="Rounsley S.D."/>
            <person name="Gardner M.J."/>
            <person name="Wortman J.R."/>
            <person name="Jordar V.S."/>
            <person name="Maiti R."/>
            <person name="Kodira C.D."/>
            <person name="Neafsey D.E."/>
            <person name="Zeng Q."/>
            <person name="Hung C.-Y."/>
            <person name="McMahan C."/>
            <person name="Muszewska A."/>
            <person name="Grynberg M."/>
            <person name="Mandel M.A."/>
            <person name="Kellner E.M."/>
            <person name="Barker B.M."/>
            <person name="Galgiani J.N."/>
            <person name="Orbach M.J."/>
            <person name="Kirkland T.N."/>
            <person name="Cole G.T."/>
            <person name="Henn M.R."/>
            <person name="Birren B.W."/>
            <person name="Taylor J.W."/>
        </authorList>
    </citation>
    <scope>NUCLEOTIDE SEQUENCE [LARGE SCALE GENOMIC DNA]</scope>
    <source>
        <strain evidence="3">UAMH 1704</strain>
    </source>
</reference>
<evidence type="ECO:0000313" key="3">
    <source>
        <dbReference type="Proteomes" id="UP000002058"/>
    </source>
</evidence>